<keyword evidence="1" id="KW-0472">Membrane</keyword>
<accession>A0A1H3UIF9</accession>
<evidence type="ECO:0000313" key="3">
    <source>
        <dbReference type="Proteomes" id="UP000182902"/>
    </source>
</evidence>
<keyword evidence="1" id="KW-1133">Transmembrane helix</keyword>
<protein>
    <submittedName>
        <fullName evidence="2">Uncharacterized protein</fullName>
    </submittedName>
</protein>
<proteinExistence type="predicted"/>
<feature type="transmembrane region" description="Helical" evidence="1">
    <location>
        <begin position="32"/>
        <end position="50"/>
    </location>
</feature>
<organism evidence="2 3">
    <name type="scientific">Pseudomonas salomonii</name>
    <dbReference type="NCBI Taxonomy" id="191391"/>
    <lineage>
        <taxon>Bacteria</taxon>
        <taxon>Pseudomonadati</taxon>
        <taxon>Pseudomonadota</taxon>
        <taxon>Gammaproteobacteria</taxon>
        <taxon>Pseudomonadales</taxon>
        <taxon>Pseudomonadaceae</taxon>
        <taxon>Pseudomonas</taxon>
    </lineage>
</organism>
<evidence type="ECO:0000313" key="2">
    <source>
        <dbReference type="EMBL" id="SDZ61605.1"/>
    </source>
</evidence>
<sequence>MKEPVHRDLHSRNYPVDEDMVLQRKVWRFERWGWYGLVVLIGLTLAGLFSKGPLSSAEARSADGQLRVEYQRFLRNGSSDELIVHLQGKPREPVEVEISGELLRGFEIEMLQPQPLKASAAGEGVRLWVLSDDAGQAIVHLTVHSDGVGTFTTRVSLPTGASLGFSQFIYP</sequence>
<evidence type="ECO:0000256" key="1">
    <source>
        <dbReference type="SAM" id="Phobius"/>
    </source>
</evidence>
<name>A0A1H3UIF9_9PSED</name>
<gene>
    <name evidence="2" type="ORF">SAMN05216247_11437</name>
</gene>
<reference evidence="2 3" key="1">
    <citation type="submission" date="2016-10" db="EMBL/GenBank/DDBJ databases">
        <authorList>
            <person name="de Groot N.N."/>
        </authorList>
    </citation>
    <scope>NUCLEOTIDE SEQUENCE [LARGE SCALE GENOMIC DNA]</scope>
    <source>
        <strain evidence="2 3">ICMP 14252</strain>
    </source>
</reference>
<dbReference type="Proteomes" id="UP000182902">
    <property type="component" value="Unassembled WGS sequence"/>
</dbReference>
<dbReference type="AlphaFoldDB" id="A0A1H3UIF9"/>
<keyword evidence="1" id="KW-0812">Transmembrane</keyword>
<dbReference type="EMBL" id="FNOX01000014">
    <property type="protein sequence ID" value="SDZ61605.1"/>
    <property type="molecule type" value="Genomic_DNA"/>
</dbReference>
<dbReference type="RefSeq" id="WP_065931207.1">
    <property type="nucleotide sequence ID" value="NZ_FNOX01000014.1"/>
</dbReference>